<dbReference type="InterPro" id="IPR032314">
    <property type="entry name" value="DUF4845"/>
</dbReference>
<evidence type="ECO:0000256" key="1">
    <source>
        <dbReference type="SAM" id="Phobius"/>
    </source>
</evidence>
<feature type="transmembrane region" description="Helical" evidence="1">
    <location>
        <begin position="20"/>
        <end position="41"/>
    </location>
</feature>
<dbReference type="Pfam" id="PF16137">
    <property type="entry name" value="DUF4845"/>
    <property type="match status" value="1"/>
</dbReference>
<dbReference type="RefSeq" id="WP_013148630.1">
    <property type="nucleotide sequence ID" value="NC_014207.1"/>
</dbReference>
<keyword evidence="1 2" id="KW-0812">Transmembrane</keyword>
<dbReference type="Proteomes" id="UP000000383">
    <property type="component" value="Chromosome"/>
</dbReference>
<dbReference type="KEGG" id="meh:M301_1946"/>
<gene>
    <name evidence="2" type="ordered locus">M301_1946</name>
</gene>
<proteinExistence type="predicted"/>
<organism evidence="2 3">
    <name type="scientific">Methylotenera versatilis (strain 301)</name>
    <dbReference type="NCBI Taxonomy" id="666681"/>
    <lineage>
        <taxon>Bacteria</taxon>
        <taxon>Pseudomonadati</taxon>
        <taxon>Pseudomonadota</taxon>
        <taxon>Betaproteobacteria</taxon>
        <taxon>Nitrosomonadales</taxon>
        <taxon>Methylophilaceae</taxon>
        <taxon>Methylotenera</taxon>
    </lineage>
</organism>
<keyword evidence="1" id="KW-1133">Transmembrane helix</keyword>
<protein>
    <submittedName>
        <fullName evidence="2">Transmembrane protein</fullName>
    </submittedName>
</protein>
<name>D7DJV7_METV0</name>
<dbReference type="EMBL" id="CP002056">
    <property type="protein sequence ID" value="ADI30318.1"/>
    <property type="molecule type" value="Genomic_DNA"/>
</dbReference>
<dbReference type="eggNOG" id="COG4969">
    <property type="taxonomic scope" value="Bacteria"/>
</dbReference>
<dbReference type="HOGENOM" id="CLU_149778_1_2_4"/>
<keyword evidence="3" id="KW-1185">Reference proteome</keyword>
<dbReference type="OrthoDB" id="9133279at2"/>
<sequence length="130" mass="14238" precursor="true">MINLQKKSPGNLKKQAGATLLGMLFVGAMLFFVAVIAMKIFPAYQEYFSVKTVIRAMNKESLNDMSKKEIQDSFNKRADTSYVTVVHGSDLIIGKNSAGETTVSAQYQVVTPLFGNISVMMDFDASPDGK</sequence>
<evidence type="ECO:0000313" key="2">
    <source>
        <dbReference type="EMBL" id="ADI30318.1"/>
    </source>
</evidence>
<reference evidence="2 3" key="2">
    <citation type="journal article" date="2011" name="J. Bacteriol.">
        <title>Genomes of three methylotrophs from a single niche uncover genetic and metabolic divergence of Methylophilaceae.</title>
        <authorList>
            <person name="Lapidus A."/>
            <person name="Clum A."/>
            <person name="Labutti K."/>
            <person name="Kaluzhnaya M.G."/>
            <person name="Lim S."/>
            <person name="Beck D.A."/>
            <person name="Glavina Del Rio T."/>
            <person name="Nolan M."/>
            <person name="Mavromatis K."/>
            <person name="Huntemann M."/>
            <person name="Lucas S."/>
            <person name="Lidstrom M.E."/>
            <person name="Ivanova N."/>
            <person name="Chistoserdova L."/>
        </authorList>
    </citation>
    <scope>NUCLEOTIDE SEQUENCE [LARGE SCALE GENOMIC DNA]</scope>
    <source>
        <strain evidence="2 3">301</strain>
    </source>
</reference>
<evidence type="ECO:0000313" key="3">
    <source>
        <dbReference type="Proteomes" id="UP000000383"/>
    </source>
</evidence>
<accession>D7DJV7</accession>
<keyword evidence="1" id="KW-0472">Membrane</keyword>
<dbReference type="STRING" id="666681.M301_1946"/>
<dbReference type="AlphaFoldDB" id="D7DJV7"/>
<reference evidence="3" key="1">
    <citation type="submission" date="2010-05" db="EMBL/GenBank/DDBJ databases">
        <title>Complete sequence of Methylotenera sp. 301.</title>
        <authorList>
            <person name="Lucas S."/>
            <person name="Copeland A."/>
            <person name="Lapidus A."/>
            <person name="Cheng J.-F."/>
            <person name="Bruce D."/>
            <person name="Goodwin L."/>
            <person name="Pitluck S."/>
            <person name="Clum A."/>
            <person name="Land M."/>
            <person name="Hauser L."/>
            <person name="Kyrpides N."/>
            <person name="Ivanova N."/>
            <person name="Chistoservova L."/>
            <person name="Kalyuzhnaya M."/>
            <person name="Woyke T."/>
        </authorList>
    </citation>
    <scope>NUCLEOTIDE SEQUENCE [LARGE SCALE GENOMIC DNA]</scope>
    <source>
        <strain evidence="3">301</strain>
    </source>
</reference>